<feature type="topological domain" description="Lumenal" evidence="8">
    <location>
        <begin position="1"/>
        <end position="16"/>
    </location>
</feature>
<dbReference type="Pfam" id="PF10296">
    <property type="entry name" value="MMM1"/>
    <property type="match status" value="2"/>
</dbReference>
<accession>A0A550CLY1</accession>
<evidence type="ECO:0000256" key="6">
    <source>
        <dbReference type="ARBA" id="ARBA00023121"/>
    </source>
</evidence>
<evidence type="ECO:0000313" key="12">
    <source>
        <dbReference type="Proteomes" id="UP000320762"/>
    </source>
</evidence>
<dbReference type="AlphaFoldDB" id="A0A550CLY1"/>
<dbReference type="InterPro" id="IPR027537">
    <property type="entry name" value="Mmm1"/>
</dbReference>
<proteinExistence type="inferred from homology"/>
<dbReference type="PROSITE" id="PS51847">
    <property type="entry name" value="SMP"/>
    <property type="match status" value="1"/>
</dbReference>
<dbReference type="GO" id="GO:0005789">
    <property type="term" value="C:endoplasmic reticulum membrane"/>
    <property type="evidence" value="ECO:0007669"/>
    <property type="project" value="UniProtKB-SubCell"/>
</dbReference>
<name>A0A550CLY1_9AGAR</name>
<dbReference type="EMBL" id="VDMD01000004">
    <property type="protein sequence ID" value="TRM65767.1"/>
    <property type="molecule type" value="Genomic_DNA"/>
</dbReference>
<keyword evidence="3 8" id="KW-0256">Endoplasmic reticulum</keyword>
<dbReference type="GO" id="GO:0032865">
    <property type="term" value="C:ERMES complex"/>
    <property type="evidence" value="ECO:0007669"/>
    <property type="project" value="UniProtKB-UniRule"/>
</dbReference>
<keyword evidence="12" id="KW-1185">Reference proteome</keyword>
<keyword evidence="5" id="KW-0445">Lipid transport</keyword>
<dbReference type="OrthoDB" id="5599157at2759"/>
<dbReference type="GO" id="GO:0045040">
    <property type="term" value="P:protein insertion into mitochondrial outer membrane"/>
    <property type="evidence" value="ECO:0007669"/>
    <property type="project" value="UniProtKB-UniRule"/>
</dbReference>
<keyword evidence="7 8" id="KW-0472">Membrane</keyword>
<dbReference type="GO" id="GO:0015914">
    <property type="term" value="P:phospholipid transport"/>
    <property type="evidence" value="ECO:0007669"/>
    <property type="project" value="TreeGrafter"/>
</dbReference>
<evidence type="ECO:0000313" key="11">
    <source>
        <dbReference type="EMBL" id="TRM65767.1"/>
    </source>
</evidence>
<dbReference type="HAMAP" id="MF_03103">
    <property type="entry name" value="Mmm1"/>
    <property type="match status" value="1"/>
</dbReference>
<dbReference type="Proteomes" id="UP000320762">
    <property type="component" value="Unassembled WGS sequence"/>
</dbReference>
<protein>
    <recommendedName>
        <fullName evidence="8">Maintenance of mitochondrial morphology protein 1</fullName>
    </recommendedName>
</protein>
<dbReference type="CDD" id="cd21671">
    <property type="entry name" value="SMP_Mmm1"/>
    <property type="match status" value="1"/>
</dbReference>
<comment type="similarity">
    <text evidence="8">Belongs to the MMM1 family.</text>
</comment>
<evidence type="ECO:0000256" key="7">
    <source>
        <dbReference type="ARBA" id="ARBA00023136"/>
    </source>
</evidence>
<evidence type="ECO:0000256" key="8">
    <source>
        <dbReference type="HAMAP-Rule" id="MF_03103"/>
    </source>
</evidence>
<keyword evidence="6" id="KW-0446">Lipid-binding</keyword>
<comment type="subunit">
    <text evidence="8">Homodimer. Component of the ER-mitochondria encounter structure (ERMES) or MDM complex, composed of MMM1, MDM10, MDM12 and MDM34. A MMM1 homodimer associates with one molecule of MDM12 on each side in a pairwise head-to-tail manner, and the SMP-LTD domains of MMM1 and MDM12 generate a continuous hydrophobic tunnel for phospholipid trafficking.</text>
</comment>
<evidence type="ECO:0000256" key="2">
    <source>
        <dbReference type="ARBA" id="ARBA00022692"/>
    </source>
</evidence>
<dbReference type="InterPro" id="IPR031468">
    <property type="entry name" value="SMP_LBD"/>
</dbReference>
<dbReference type="STRING" id="97359.A0A550CLY1"/>
<sequence>MSGNYLFSLTPTFTQGLVLGQLSILVLLMLILKYLFLDSTKAPFETTSYQPGAERHARKGGHAPLDLGDLDDVDAKSPISAEWLNSLVRQILNVYRSKLRDDLDGMAGDEVARRRVEAYANRVLPSSFLDHVTIHSVDLGVRAPKFSNPRTRRDSDDINVTEFDVEYTDTVSVSLATSYLFNYPAPSFARLPIELTVSLAVFKSTISISPPSPKAHAPVLTLMIHPTFTLDLKTNSLMGSRAKLANVPKLHELIQHQVRRVLASRATWNVVLPGLGHTVAEVKQEMRKEMLQDKLQTWYQ</sequence>
<dbReference type="GO" id="GO:1990456">
    <property type="term" value="P:mitochondrion-endoplasmic reticulum membrane tethering"/>
    <property type="evidence" value="ECO:0007669"/>
    <property type="project" value="TreeGrafter"/>
</dbReference>
<gene>
    <name evidence="8" type="primary">MMM1</name>
    <name evidence="11" type="ORF">BD626DRAFT_452963</name>
</gene>
<dbReference type="PANTHER" id="PTHR13466:SF0">
    <property type="entry name" value="SMP-LTD DOMAIN-CONTAINING PROTEIN"/>
    <property type="match status" value="1"/>
</dbReference>
<feature type="domain" description="SMP-LTD" evidence="10">
    <location>
        <begin position="77"/>
        <end position="281"/>
    </location>
</feature>
<feature type="topological domain" description="Cytoplasmic" evidence="8">
    <location>
        <begin position="38"/>
        <end position="300"/>
    </location>
</feature>
<keyword evidence="1" id="KW-0813">Transport</keyword>
<evidence type="ECO:0000256" key="4">
    <source>
        <dbReference type="ARBA" id="ARBA00022989"/>
    </source>
</evidence>
<comment type="subcellular location">
    <subcellularLocation>
        <location evidence="8">Endoplasmic reticulum membrane</location>
        <topology evidence="8">Single-pass type I membrane protein</topology>
    </subcellularLocation>
    <text evidence="8">The ERMES/MDM complex localizes to a few discrete foci (around 10 per single cell), that represent mitochondria-endoplasmic reticulum junctions. These foci are often found next to mtDNA nucleoids.</text>
</comment>
<evidence type="ECO:0000256" key="3">
    <source>
        <dbReference type="ARBA" id="ARBA00022824"/>
    </source>
</evidence>
<dbReference type="PANTHER" id="PTHR13466">
    <property type="entry name" value="TEX2 PROTEIN-RELATED"/>
    <property type="match status" value="1"/>
</dbReference>
<reference evidence="11 12" key="1">
    <citation type="journal article" date="2019" name="New Phytol.">
        <title>Comparative genomics reveals unique wood-decay strategies and fruiting body development in the Schizophyllaceae.</title>
        <authorList>
            <person name="Almasi E."/>
            <person name="Sahu N."/>
            <person name="Krizsan K."/>
            <person name="Balint B."/>
            <person name="Kovacs G.M."/>
            <person name="Kiss B."/>
            <person name="Cseklye J."/>
            <person name="Drula E."/>
            <person name="Henrissat B."/>
            <person name="Nagy I."/>
            <person name="Chovatia M."/>
            <person name="Adam C."/>
            <person name="LaButti K."/>
            <person name="Lipzen A."/>
            <person name="Riley R."/>
            <person name="Grigoriev I.V."/>
            <person name="Nagy L.G."/>
        </authorList>
    </citation>
    <scope>NUCLEOTIDE SEQUENCE [LARGE SCALE GENOMIC DNA]</scope>
    <source>
        <strain evidence="11 12">NL-1724</strain>
    </source>
</reference>
<dbReference type="GO" id="GO:0008289">
    <property type="term" value="F:lipid binding"/>
    <property type="evidence" value="ECO:0007669"/>
    <property type="project" value="UniProtKB-KW"/>
</dbReference>
<evidence type="ECO:0000256" key="9">
    <source>
        <dbReference type="SAM" id="Phobius"/>
    </source>
</evidence>
<evidence type="ECO:0000256" key="5">
    <source>
        <dbReference type="ARBA" id="ARBA00023055"/>
    </source>
</evidence>
<keyword evidence="4 8" id="KW-1133">Transmembrane helix</keyword>
<keyword evidence="2 8" id="KW-0812">Transmembrane</keyword>
<evidence type="ECO:0000256" key="1">
    <source>
        <dbReference type="ARBA" id="ARBA00022448"/>
    </source>
</evidence>
<evidence type="ECO:0000259" key="10">
    <source>
        <dbReference type="PROSITE" id="PS51847"/>
    </source>
</evidence>
<comment type="caution">
    <text evidence="11">The sequence shown here is derived from an EMBL/GenBank/DDBJ whole genome shotgun (WGS) entry which is preliminary data.</text>
</comment>
<comment type="function">
    <text evidence="8">Component of the ERMES/MDM complex, which serves as a molecular tether to connect the endoplasmic reticulum (ER) and mitochondria. Components of this complex are involved in the control of mitochondrial shape and protein biogenesis, and function in nonvesicular lipid trafficking between the ER and mitochondria. The MDM12-MMM1 subcomplex functions in the major beta-barrel assembly pathway that is responsible for biogenesis of all outer membrane beta-barrel proteins, and acts in a late step after the SAM complex. The MDM10-MDM12-MMM1 subcomplex further acts in the TOM40-specific pathway after the action of the MDM12-MMM1 complex. Essential for establishing and maintaining the structure of mitochondria and maintenance of mtDNA nucleoids.</text>
</comment>
<organism evidence="11 12">
    <name type="scientific">Schizophyllum amplum</name>
    <dbReference type="NCBI Taxonomy" id="97359"/>
    <lineage>
        <taxon>Eukaryota</taxon>
        <taxon>Fungi</taxon>
        <taxon>Dikarya</taxon>
        <taxon>Basidiomycota</taxon>
        <taxon>Agaricomycotina</taxon>
        <taxon>Agaricomycetes</taxon>
        <taxon>Agaricomycetidae</taxon>
        <taxon>Agaricales</taxon>
        <taxon>Schizophyllaceae</taxon>
        <taxon>Schizophyllum</taxon>
    </lineage>
</organism>
<feature type="transmembrane region" description="Helical" evidence="9">
    <location>
        <begin position="12"/>
        <end position="32"/>
    </location>
</feature>
<dbReference type="InterPro" id="IPR019411">
    <property type="entry name" value="MMM1_dom"/>
</dbReference>